<dbReference type="InterPro" id="IPR058192">
    <property type="entry name" value="WHD_ROQ1-like"/>
</dbReference>
<dbReference type="InterPro" id="IPR001611">
    <property type="entry name" value="Leu-rich_rpt"/>
</dbReference>
<keyword evidence="1" id="KW-0677">Repeat</keyword>
<evidence type="ECO:0000313" key="4">
    <source>
        <dbReference type="RefSeq" id="XP_016646931.1"/>
    </source>
</evidence>
<dbReference type="InterPro" id="IPR032675">
    <property type="entry name" value="LRR_dom_sf"/>
</dbReference>
<proteinExistence type="predicted"/>
<dbReference type="InterPro" id="IPR044974">
    <property type="entry name" value="Disease_R_plants"/>
</dbReference>
<dbReference type="RefSeq" id="XP_016646931.1">
    <property type="nucleotide sequence ID" value="XM_016791445.1"/>
</dbReference>
<accession>A0ABM1LHQ4</accession>
<dbReference type="SUPFAM" id="SSF52058">
    <property type="entry name" value="L domain-like"/>
    <property type="match status" value="1"/>
</dbReference>
<dbReference type="PANTHER" id="PTHR11017">
    <property type="entry name" value="LEUCINE-RICH REPEAT-CONTAINING PROTEIN"/>
    <property type="match status" value="1"/>
</dbReference>
<evidence type="ECO:0000259" key="2">
    <source>
        <dbReference type="Pfam" id="PF23282"/>
    </source>
</evidence>
<reference evidence="4" key="2">
    <citation type="submission" date="2025-08" db="UniProtKB">
        <authorList>
            <consortium name="RefSeq"/>
        </authorList>
    </citation>
    <scope>IDENTIFICATION</scope>
</reference>
<evidence type="ECO:0000256" key="1">
    <source>
        <dbReference type="ARBA" id="ARBA00022737"/>
    </source>
</evidence>
<reference evidence="3" key="1">
    <citation type="journal article" date="2012" name="Nat. Commun.">
        <title>The genome of Prunus mume.</title>
        <authorList>
            <person name="Zhang Q."/>
            <person name="Chen W."/>
            <person name="Sun L."/>
            <person name="Zhao F."/>
            <person name="Huang B."/>
            <person name="Yang W."/>
            <person name="Tao Y."/>
            <person name="Wang J."/>
            <person name="Yuan Z."/>
            <person name="Fan G."/>
            <person name="Xing Z."/>
            <person name="Han C."/>
            <person name="Pan H."/>
            <person name="Zhong X."/>
            <person name="Shi W."/>
            <person name="Liang X."/>
            <person name="Du D."/>
            <person name="Sun F."/>
            <person name="Xu Z."/>
            <person name="Hao R."/>
            <person name="Lv T."/>
            <person name="Lv Y."/>
            <person name="Zheng Z."/>
            <person name="Sun M."/>
            <person name="Luo L."/>
            <person name="Cai M."/>
            <person name="Gao Y."/>
            <person name="Wang J."/>
            <person name="Yin Y."/>
            <person name="Xu X."/>
            <person name="Cheng T."/>
            <person name="Wang J."/>
        </authorList>
    </citation>
    <scope>NUCLEOTIDE SEQUENCE [LARGE SCALE GENOMIC DNA]</scope>
</reference>
<evidence type="ECO:0000313" key="3">
    <source>
        <dbReference type="Proteomes" id="UP000694861"/>
    </source>
</evidence>
<keyword evidence="3" id="KW-1185">Reference proteome</keyword>
<protein>
    <submittedName>
        <fullName evidence="4">TMV resistance protein N-like</fullName>
    </submittedName>
</protein>
<dbReference type="Pfam" id="PF23282">
    <property type="entry name" value="WHD_ROQ1"/>
    <property type="match status" value="1"/>
</dbReference>
<dbReference type="Gene3D" id="3.80.10.10">
    <property type="entry name" value="Ribonuclease Inhibitor"/>
    <property type="match status" value="2"/>
</dbReference>
<feature type="domain" description="Disease resistance protein Roq1-like winged-helix" evidence="2">
    <location>
        <begin position="127"/>
        <end position="194"/>
    </location>
</feature>
<dbReference type="SUPFAM" id="SSF52540">
    <property type="entry name" value="P-loop containing nucleoside triphosphate hydrolases"/>
    <property type="match status" value="1"/>
</dbReference>
<dbReference type="PANTHER" id="PTHR11017:SF527">
    <property type="entry name" value="TMV RESISTANCE PROTEIN N-LIKE"/>
    <property type="match status" value="1"/>
</dbReference>
<organism evidence="3 4">
    <name type="scientific">Prunus mume</name>
    <name type="common">Japanese apricot</name>
    <name type="synonym">Armeniaca mume</name>
    <dbReference type="NCBI Taxonomy" id="102107"/>
    <lineage>
        <taxon>Eukaryota</taxon>
        <taxon>Viridiplantae</taxon>
        <taxon>Streptophyta</taxon>
        <taxon>Embryophyta</taxon>
        <taxon>Tracheophyta</taxon>
        <taxon>Spermatophyta</taxon>
        <taxon>Magnoliopsida</taxon>
        <taxon>eudicotyledons</taxon>
        <taxon>Gunneridae</taxon>
        <taxon>Pentapetalae</taxon>
        <taxon>rosids</taxon>
        <taxon>fabids</taxon>
        <taxon>Rosales</taxon>
        <taxon>Rosaceae</taxon>
        <taxon>Amygdaloideae</taxon>
        <taxon>Amygdaleae</taxon>
        <taxon>Prunus</taxon>
    </lineage>
</organism>
<dbReference type="Gene3D" id="1.10.8.430">
    <property type="entry name" value="Helical domain of apoptotic protease-activating factors"/>
    <property type="match status" value="1"/>
</dbReference>
<dbReference type="PROSITE" id="PS51450">
    <property type="entry name" value="LRR"/>
    <property type="match status" value="1"/>
</dbReference>
<gene>
    <name evidence="4" type="primary">LOC103319251</name>
</gene>
<feature type="non-terminal residue" evidence="4">
    <location>
        <position position="1"/>
    </location>
</feature>
<dbReference type="GeneID" id="103319251"/>
<dbReference type="InterPro" id="IPR042197">
    <property type="entry name" value="Apaf_helical"/>
</dbReference>
<name>A0ABM1LHQ4_PRUMU</name>
<dbReference type="PRINTS" id="PR00364">
    <property type="entry name" value="DISEASERSIST"/>
</dbReference>
<dbReference type="InterPro" id="IPR027417">
    <property type="entry name" value="P-loop_NTPase"/>
</dbReference>
<dbReference type="Proteomes" id="UP000694861">
    <property type="component" value="Linkage group LG2"/>
</dbReference>
<sequence length="862" mass="97677">KAIARKRDWFGPGSRIVITTRNQHLLEQVGVDGIYMAQEMDEKEALELFGWHAFESGYPNQEYLDLSKRVIRYCQGLPLALEVVGSFLIKRPIAEWESHLEQLERSPDGDIQKILRISYDGLPDHTKREMFLDISCFFIGMDRDYVTQIFDGCGFSATIGISVLIERCLVTVSEENELRMHDLLRDMGREIVYENADGHPENFSRLWKREDVKDVLSDESGTEKIEGVALHLDLDVDSDVDSDLDLNRFSAQAFTKMKKLRLLHLSNVELTGEYKDFPKKLIWLCWHYFPLESIPDDFPTQPKLGALDLRHSKLKIVWKDCKLHQNLKILNLSGSRRLTKSPDCSKLPNLEELILEDCESLSEVHSSIGDLGRLSLVNLKGCRILKDLPVNFYKSKSIETLILNCCSSFKTLAEGLGYMVSLTTLKADYTAIRQIPSSILKLKKLKVLCLVKGLPSTNLLLPSLQSLSSLRKLALANCSLTDDAFLKDLGSLISLVHLNLDGNYFCSLPSLSRLSQLQDLSLHDCVNLHAIPDLPTNLKFLRADGCIALEKMPDFSEMSNIRELYLSDSFKLTEVPGLDKSLNSMTRIHMESCTNLTADFRNNIQQGWTSSGYGGIFFNGIYDIPEWFELDDDVQNIVFFEVPRRIMGRDLEGLTICFVYSKFLFHWYDQGHIGIIVRNLTKQTALHTRMAFGSVLTWSEREDGYLWQGQLSNDVLRLQGGDQVSILVRPLVDFVRVKKTGVHLEWDKVMKENMDNPDPHLYDLETNPDFSGGVDDAFFRGSVIHEQLAVEPYLDFFGGTGNEAGRSHDALPDDGAGRSNDAFVRTDQSSVVDEQFALSPFQEIVVTETNGNHTEQANNLDG</sequence>